<dbReference type="GO" id="GO:0046872">
    <property type="term" value="F:metal ion binding"/>
    <property type="evidence" value="ECO:0007669"/>
    <property type="project" value="UniProtKB-KW"/>
</dbReference>
<organism evidence="4 5">
    <name type="scientific">Succinivibrio dextrinosolvens DSM 3072</name>
    <dbReference type="NCBI Taxonomy" id="1123324"/>
    <lineage>
        <taxon>Bacteria</taxon>
        <taxon>Pseudomonadati</taxon>
        <taxon>Pseudomonadota</taxon>
        <taxon>Gammaproteobacteria</taxon>
        <taxon>Aeromonadales</taxon>
        <taxon>Succinivibrionaceae</taxon>
        <taxon>Succinivibrio</taxon>
    </lineage>
</organism>
<dbReference type="PANTHER" id="PTHR30004">
    <property type="entry name" value="4-HYDROXYTHREONINE-4-PHOSPHATE DEHYDROGENASE"/>
    <property type="match status" value="1"/>
</dbReference>
<gene>
    <name evidence="4" type="ORF">SAMN02745213_00432</name>
</gene>
<evidence type="ECO:0000313" key="5">
    <source>
        <dbReference type="Proteomes" id="UP000242432"/>
    </source>
</evidence>
<reference evidence="5" key="1">
    <citation type="submission" date="2017-02" db="EMBL/GenBank/DDBJ databases">
        <authorList>
            <person name="Varghese N."/>
            <person name="Submissions S."/>
        </authorList>
    </citation>
    <scope>NUCLEOTIDE SEQUENCE [LARGE SCALE GENOMIC DNA]</scope>
    <source>
        <strain evidence="5">DSM 3072</strain>
    </source>
</reference>
<dbReference type="SUPFAM" id="SSF53659">
    <property type="entry name" value="Isocitrate/Isopropylmalate dehydrogenase-like"/>
    <property type="match status" value="1"/>
</dbReference>
<proteinExistence type="predicted"/>
<keyword evidence="3" id="KW-0520">NAD</keyword>
<dbReference type="Pfam" id="PF04166">
    <property type="entry name" value="PdxA"/>
    <property type="match status" value="1"/>
</dbReference>
<dbReference type="RefSeq" id="WP_078928017.1">
    <property type="nucleotide sequence ID" value="NZ_FUXX01000004.1"/>
</dbReference>
<dbReference type="EMBL" id="FUXX01000004">
    <property type="protein sequence ID" value="SKA58413.1"/>
    <property type="molecule type" value="Genomic_DNA"/>
</dbReference>
<keyword evidence="1" id="KW-0479">Metal-binding</keyword>
<keyword evidence="5" id="KW-1185">Reference proteome</keyword>
<dbReference type="NCBIfam" id="TIGR00557">
    <property type="entry name" value="pdxA"/>
    <property type="match status" value="1"/>
</dbReference>
<evidence type="ECO:0000256" key="1">
    <source>
        <dbReference type="ARBA" id="ARBA00022723"/>
    </source>
</evidence>
<dbReference type="GO" id="GO:0016491">
    <property type="term" value="F:oxidoreductase activity"/>
    <property type="evidence" value="ECO:0007669"/>
    <property type="project" value="UniProtKB-KW"/>
</dbReference>
<protein>
    <submittedName>
        <fullName evidence="4">4-hydroxythreonine-4-phosphate dehydrogenase</fullName>
    </submittedName>
</protein>
<accession>A0A1T4V0B2</accession>
<sequence length="336" mass="36500">MKKPVLGLTMGDPAGIGSEIIVKALLDKKMYDISRPVVFGDAKQLERLAKIINANVEVHVIKEPGEADPSPSRIEVIDLHNVAADVPFGKVQAECGKAAYEYIKAAVDCAKEHKIQAIVTAPLNKEALHAGGCPYPGHTEILAKLTNTKDYSMLLVGKNLRVIHVSTHIQLRKACDAVQKDRVYRVIKLADETMKLMGFENPRIAVAGLNPHCGENGLFGWEDENEIVPAVKDAIKEGINVQGPIAPDTVFHRAANRNEFDIVVVMYHDQGHIPLKVLGFSSGVNITVGLPIIRTSVDHGTAFEIAGKGIADPESMIVAMEIGAQMAKVRFKEDLV</sequence>
<dbReference type="STRING" id="83771.SAMN02910357_01334"/>
<dbReference type="InterPro" id="IPR005255">
    <property type="entry name" value="PdxA_fam"/>
</dbReference>
<evidence type="ECO:0000256" key="3">
    <source>
        <dbReference type="ARBA" id="ARBA00023027"/>
    </source>
</evidence>
<evidence type="ECO:0000256" key="2">
    <source>
        <dbReference type="ARBA" id="ARBA00023002"/>
    </source>
</evidence>
<dbReference type="Proteomes" id="UP000242432">
    <property type="component" value="Unassembled WGS sequence"/>
</dbReference>
<evidence type="ECO:0000313" key="4">
    <source>
        <dbReference type="EMBL" id="SKA58413.1"/>
    </source>
</evidence>
<dbReference type="AlphaFoldDB" id="A0A1T4V0B2"/>
<name>A0A1T4V0B2_9GAMM</name>
<keyword evidence="2" id="KW-0560">Oxidoreductase</keyword>
<dbReference type="Gene3D" id="3.40.718.10">
    <property type="entry name" value="Isopropylmalate Dehydrogenase"/>
    <property type="match status" value="1"/>
</dbReference>
<dbReference type="GO" id="GO:0051287">
    <property type="term" value="F:NAD binding"/>
    <property type="evidence" value="ECO:0007669"/>
    <property type="project" value="InterPro"/>
</dbReference>
<dbReference type="PANTHER" id="PTHR30004:SF6">
    <property type="entry name" value="D-THREONATE 4-PHOSPHATE DEHYDROGENASE"/>
    <property type="match status" value="1"/>
</dbReference>